<dbReference type="Proteomes" id="UP000601435">
    <property type="component" value="Unassembled WGS sequence"/>
</dbReference>
<dbReference type="OrthoDB" id="406470at2759"/>
<protein>
    <submittedName>
        <fullName evidence="1">Uncharacterized protein</fullName>
    </submittedName>
</protein>
<comment type="caution">
    <text evidence="1">The sequence shown here is derived from an EMBL/GenBank/DDBJ whole genome shotgun (WGS) entry which is preliminary data.</text>
</comment>
<sequence>MGYANAVCPVWHQTKADSFGNMLIDEFCKGQLTAAKVQSLASAAVKWHTALSEQYFRDLFLPVNAKAYWDNLERNAPWFREHPMFGWKGDRSKLIPLSLYGDEVAAYKATEAGSVSVIAFTTDLTPKQDPLGRYFLVSVYSDHTATSDTYTDVLNGIIPRFQKLVSPEFQGAAHTRARYDHKHFVANTPLEERNVIFQIPGMLYERFLHDPCHGQLLGTSKVLNGAALVYLAENGWFGEWPAVGKYDARLAPLLNLAYGRFEDWKRKCRLQCTQARFTPARLNRTKKLQFPSLTGKAVAQKVISFWLAEETASFAKRAGKSEQDEQLAACMLTYVRVLRCLDEFGMLLTEQQAAEFHKTGMSHLRVYAMLHSATTFMFQLLPKHHYFQHMIEDASQHRVNANIYTLLAAESFVGQIGRISRRCHKATVSCRTAQRYLVQLKARLEQPAMHATKRKRA</sequence>
<dbReference type="EMBL" id="CAJNJA010043829">
    <property type="protein sequence ID" value="CAE7797215.1"/>
    <property type="molecule type" value="Genomic_DNA"/>
</dbReference>
<proteinExistence type="predicted"/>
<organism evidence="1 2">
    <name type="scientific">Symbiodinium necroappetens</name>
    <dbReference type="NCBI Taxonomy" id="1628268"/>
    <lineage>
        <taxon>Eukaryota</taxon>
        <taxon>Sar</taxon>
        <taxon>Alveolata</taxon>
        <taxon>Dinophyceae</taxon>
        <taxon>Suessiales</taxon>
        <taxon>Symbiodiniaceae</taxon>
        <taxon>Symbiodinium</taxon>
    </lineage>
</organism>
<evidence type="ECO:0000313" key="2">
    <source>
        <dbReference type="Proteomes" id="UP000601435"/>
    </source>
</evidence>
<dbReference type="AlphaFoldDB" id="A0A812YUX5"/>
<accession>A0A812YUX5</accession>
<name>A0A812YUX5_9DINO</name>
<reference evidence="1" key="1">
    <citation type="submission" date="2021-02" db="EMBL/GenBank/DDBJ databases">
        <authorList>
            <person name="Dougan E. K."/>
            <person name="Rhodes N."/>
            <person name="Thang M."/>
            <person name="Chan C."/>
        </authorList>
    </citation>
    <scope>NUCLEOTIDE SEQUENCE</scope>
</reference>
<evidence type="ECO:0000313" key="1">
    <source>
        <dbReference type="EMBL" id="CAE7797215.1"/>
    </source>
</evidence>
<keyword evidence="2" id="KW-1185">Reference proteome</keyword>
<gene>
    <name evidence="1" type="ORF">SNEC2469_LOCUS23482</name>
</gene>